<evidence type="ECO:0000259" key="1">
    <source>
        <dbReference type="PROSITE" id="PS51208"/>
    </source>
</evidence>
<dbReference type="PANTHER" id="PTHR35037">
    <property type="entry name" value="C-TERMINAL REGION OF AIDA-LIKE PROTEIN"/>
    <property type="match status" value="1"/>
</dbReference>
<evidence type="ECO:0000313" key="3">
    <source>
        <dbReference type="Proteomes" id="UP000199309"/>
    </source>
</evidence>
<dbReference type="SMART" id="SM00869">
    <property type="entry name" value="Autotransporter"/>
    <property type="match status" value="1"/>
</dbReference>
<sequence>MVAQAGDGGNGGAGGVGGAGGTGGIGGAGGLGNSETANFTAHYIYAIGELNEKYHDNVQYSHQQQQAAKGDDGVAGAADTAGIQGAGGNGGEAQAVGILFVNSNVLLNVDNISAYARAGSAGSGSVNGTNGASALAIAYQQFGGTVVSTSNDTLTIEAQAANASIYNAACGIELVNGNLSMSAAGNINIAATTASVPETNNIMLNQAYGIYTENATLDMKSADGAITIMTNGTSNSTNFSVLAENSTLSFDSGTNSTNFIGNSVILDSTLNLKSNTNVQDNDNNNDGSLNLAGTTVNLTNNLQTLAITGDVTLSGSTLYFYDKNNVVDTYDTTTGYRTILAGGNLTEGDNVNNANTLYMRTNAMGAYGGTAQTGDVIQVNGTASGTYDIHVFDEGMRNGYNNISYNGNFLQTNAEVVNTVDLITSTEGSQTTTGTTQTQYDNAVWNYTYDVTTQTTGGVTQLVSVSANTVKASNAQYTARDANKAAAAAAITLFGSDETVTDHLRDIRSGKKEEGVWAQYTGGKVAFDDASFKYNGLAVGYDHKVGEWQIGFMGSYAKGDTDLANGDGTVKATAGGVYGTWQNGKGHYLDLLAKIGKVSSDSTSYGGTIPQSLTGDFSSTAIGVSAQYGYRKQLKNDTFIEPMIRASYVHLGGDDYSVVTRDNTMSVSNDGFNTFQLRGGVLIGKNLGNDSNVYAKFAVLHHFGGSVDTHIYADGRTNYFSDDISGTGFEYGIGTNYKLNKKSTIYADIERISGGSITRTWGINAGYKYVF</sequence>
<reference evidence="2 3" key="1">
    <citation type="submission" date="2016-10" db="EMBL/GenBank/DDBJ databases">
        <authorList>
            <person name="de Groot N.N."/>
        </authorList>
    </citation>
    <scope>NUCLEOTIDE SEQUENCE [LARGE SCALE GENOMIC DNA]</scope>
    <source>
        <strain evidence="2 3">DSM 16981</strain>
    </source>
</reference>
<dbReference type="OrthoDB" id="1625740at2"/>
<dbReference type="Gene3D" id="2.160.20.20">
    <property type="match status" value="1"/>
</dbReference>
<dbReference type="InterPro" id="IPR051551">
    <property type="entry name" value="Autotransporter_adhesion"/>
</dbReference>
<dbReference type="InterPro" id="IPR006315">
    <property type="entry name" value="OM_autotransptr_brl_dom"/>
</dbReference>
<dbReference type="Proteomes" id="UP000199309">
    <property type="component" value="Unassembled WGS sequence"/>
</dbReference>
<protein>
    <submittedName>
        <fullName evidence="2">Outer membrane autotransporter barrel domain-containing protein</fullName>
    </submittedName>
</protein>
<dbReference type="NCBIfam" id="TIGR01414">
    <property type="entry name" value="autotrans_barl"/>
    <property type="match status" value="1"/>
</dbReference>
<dbReference type="STRING" id="349095.SAMN05660299_01102"/>
<keyword evidence="3" id="KW-1185">Reference proteome</keyword>
<proteinExistence type="predicted"/>
<dbReference type="RefSeq" id="WP_091649022.1">
    <property type="nucleotide sequence ID" value="NZ_FNHQ01000008.1"/>
</dbReference>
<dbReference type="InterPro" id="IPR003991">
    <property type="entry name" value="Pertactin_virulence_factor"/>
</dbReference>
<dbReference type="Gene3D" id="2.40.128.130">
    <property type="entry name" value="Autotransporter beta-domain"/>
    <property type="match status" value="1"/>
</dbReference>
<dbReference type="Pfam" id="PF03797">
    <property type="entry name" value="Autotransporter"/>
    <property type="match status" value="1"/>
</dbReference>
<name>A0A1G9U405_9FIRM</name>
<feature type="domain" description="Autotransporter" evidence="1">
    <location>
        <begin position="509"/>
        <end position="771"/>
    </location>
</feature>
<dbReference type="PANTHER" id="PTHR35037:SF2">
    <property type="match status" value="1"/>
</dbReference>
<evidence type="ECO:0000313" key="2">
    <source>
        <dbReference type="EMBL" id="SDM54563.1"/>
    </source>
</evidence>
<dbReference type="AlphaFoldDB" id="A0A1G9U405"/>
<dbReference type="SUPFAM" id="SSF103515">
    <property type="entry name" value="Autotransporter"/>
    <property type="match status" value="1"/>
</dbReference>
<gene>
    <name evidence="2" type="ORF">SAMN05660299_01102</name>
</gene>
<accession>A0A1G9U405</accession>
<dbReference type="EMBL" id="FNHQ01000008">
    <property type="protein sequence ID" value="SDM54563.1"/>
    <property type="molecule type" value="Genomic_DNA"/>
</dbReference>
<dbReference type="InterPro" id="IPR012332">
    <property type="entry name" value="Autotransporter_pectin_lyase_C"/>
</dbReference>
<dbReference type="GO" id="GO:0019867">
    <property type="term" value="C:outer membrane"/>
    <property type="evidence" value="ECO:0007669"/>
    <property type="project" value="InterPro"/>
</dbReference>
<dbReference type="PRINTS" id="PR01484">
    <property type="entry name" value="PRTACTNFAMLY"/>
</dbReference>
<organism evidence="2 3">
    <name type="scientific">Megasphaera paucivorans</name>
    <dbReference type="NCBI Taxonomy" id="349095"/>
    <lineage>
        <taxon>Bacteria</taxon>
        <taxon>Bacillati</taxon>
        <taxon>Bacillota</taxon>
        <taxon>Negativicutes</taxon>
        <taxon>Veillonellales</taxon>
        <taxon>Veillonellaceae</taxon>
        <taxon>Megasphaera</taxon>
    </lineage>
</organism>
<dbReference type="InterPro" id="IPR005546">
    <property type="entry name" value="Autotransporte_beta"/>
</dbReference>
<dbReference type="PROSITE" id="PS51208">
    <property type="entry name" value="AUTOTRANSPORTER"/>
    <property type="match status" value="1"/>
</dbReference>
<dbReference type="InterPro" id="IPR036709">
    <property type="entry name" value="Autotransporte_beta_dom_sf"/>
</dbReference>